<accession>A0A5C6ZAS0</accession>
<evidence type="ECO:0000313" key="2">
    <source>
        <dbReference type="EMBL" id="TXD86282.1"/>
    </source>
</evidence>
<evidence type="ECO:0000313" key="3">
    <source>
        <dbReference type="Proteomes" id="UP000321578"/>
    </source>
</evidence>
<dbReference type="AlphaFoldDB" id="A0A5C6ZAS0"/>
<protein>
    <recommendedName>
        <fullName evidence="4">DUF3108 domain-containing protein</fullName>
    </recommendedName>
</protein>
<dbReference type="EMBL" id="VORO01000075">
    <property type="protein sequence ID" value="TXD86282.1"/>
    <property type="molecule type" value="Genomic_DNA"/>
</dbReference>
<gene>
    <name evidence="2" type="ORF">ESY86_20445</name>
</gene>
<feature type="signal peptide" evidence="1">
    <location>
        <begin position="1"/>
        <end position="30"/>
    </location>
</feature>
<keyword evidence="3" id="KW-1185">Reference proteome</keyword>
<evidence type="ECO:0000256" key="1">
    <source>
        <dbReference type="SAM" id="SignalP"/>
    </source>
</evidence>
<organism evidence="2 3">
    <name type="scientific">Subsaximicrobium wynnwilliamsii</name>
    <dbReference type="NCBI Taxonomy" id="291179"/>
    <lineage>
        <taxon>Bacteria</taxon>
        <taxon>Pseudomonadati</taxon>
        <taxon>Bacteroidota</taxon>
        <taxon>Flavobacteriia</taxon>
        <taxon>Flavobacteriales</taxon>
        <taxon>Flavobacteriaceae</taxon>
        <taxon>Subsaximicrobium</taxon>
    </lineage>
</organism>
<sequence>MNKSQKLNSAATLYILITLTMFSLQTSVFAQGNEKLDYIVLYVGDTLHGKVQYIDEGIPREFYKKIRLTTSDGKGKKYKRKNVASFRVTNITYESFWLSQTSQRFSLVNPKYNIDHNNGEQYFLKVVSKGNLNHYELEWIEQGDTALRSMALLKKEEDPFFIRADQGVIRLKRKVLLDYFSNCPRIIEAINQKQIKDVWQVVDFYNKNCID</sequence>
<proteinExistence type="predicted"/>
<comment type="caution">
    <text evidence="2">The sequence shown here is derived from an EMBL/GenBank/DDBJ whole genome shotgun (WGS) entry which is preliminary data.</text>
</comment>
<feature type="chain" id="PRO_5023016498" description="DUF3108 domain-containing protein" evidence="1">
    <location>
        <begin position="31"/>
        <end position="211"/>
    </location>
</feature>
<keyword evidence="1" id="KW-0732">Signal</keyword>
<reference evidence="2 3" key="1">
    <citation type="submission" date="2019-08" db="EMBL/GenBank/DDBJ databases">
        <title>Genomes of Subsaximicrobium wynnwilliamsii strains.</title>
        <authorList>
            <person name="Bowman J.P."/>
        </authorList>
    </citation>
    <scope>NUCLEOTIDE SEQUENCE [LARGE SCALE GENOMIC DNA]</scope>
    <source>
        <strain evidence="2 3">2-80-2</strain>
    </source>
</reference>
<dbReference type="RefSeq" id="WP_147088555.1">
    <property type="nucleotide sequence ID" value="NZ_VORM01000071.1"/>
</dbReference>
<dbReference type="OrthoDB" id="1179464at2"/>
<dbReference type="Proteomes" id="UP000321578">
    <property type="component" value="Unassembled WGS sequence"/>
</dbReference>
<evidence type="ECO:0008006" key="4">
    <source>
        <dbReference type="Google" id="ProtNLM"/>
    </source>
</evidence>
<name>A0A5C6ZAS0_9FLAO</name>